<dbReference type="Proteomes" id="UP000505377">
    <property type="component" value="Chromosome"/>
</dbReference>
<evidence type="ECO:0000313" key="2">
    <source>
        <dbReference type="Proteomes" id="UP000505377"/>
    </source>
</evidence>
<sequence>MQQVRAFSAALGDERPDGLLHAVVGEADGAVLAVEIWATQADADRFVAERLHPAFLEVGVVPDDRTTIVGFEAVDVYPAPAPAGSR</sequence>
<dbReference type="RefSeq" id="WP_172161059.1">
    <property type="nucleotide sequence ID" value="NZ_CP053564.1"/>
</dbReference>
<reference evidence="1 2" key="1">
    <citation type="submission" date="2020-05" db="EMBL/GenBank/DDBJ databases">
        <authorList>
            <person name="Mo P."/>
        </authorList>
    </citation>
    <scope>NUCLEOTIDE SEQUENCE [LARGE SCALE GENOMIC DNA]</scope>
    <source>
        <strain evidence="1 2">Gen01</strain>
    </source>
</reference>
<evidence type="ECO:0000313" key="1">
    <source>
        <dbReference type="EMBL" id="QJY47916.1"/>
    </source>
</evidence>
<proteinExistence type="predicted"/>
<dbReference type="EMBL" id="CP053564">
    <property type="protein sequence ID" value="QJY47916.1"/>
    <property type="molecule type" value="Genomic_DNA"/>
</dbReference>
<protein>
    <recommendedName>
        <fullName evidence="3">ABM domain-containing protein</fullName>
    </recommendedName>
</protein>
<accession>A0A6M6JKN3</accession>
<evidence type="ECO:0008006" key="3">
    <source>
        <dbReference type="Google" id="ProtNLM"/>
    </source>
</evidence>
<name>A0A6M6JKN3_9PSEU</name>
<gene>
    <name evidence="1" type="ORF">HOP40_20680</name>
</gene>
<organism evidence="1 2">
    <name type="scientific">Pseudonocardia broussonetiae</name>
    <dbReference type="NCBI Taxonomy" id="2736640"/>
    <lineage>
        <taxon>Bacteria</taxon>
        <taxon>Bacillati</taxon>
        <taxon>Actinomycetota</taxon>
        <taxon>Actinomycetes</taxon>
        <taxon>Pseudonocardiales</taxon>
        <taxon>Pseudonocardiaceae</taxon>
        <taxon>Pseudonocardia</taxon>
    </lineage>
</organism>
<dbReference type="KEGG" id="pbro:HOP40_20680"/>
<keyword evidence="2" id="KW-1185">Reference proteome</keyword>
<dbReference type="AlphaFoldDB" id="A0A6M6JKN3"/>